<dbReference type="EMBL" id="GEBQ01024388">
    <property type="protein sequence ID" value="JAT15589.1"/>
    <property type="molecule type" value="Transcribed_RNA"/>
</dbReference>
<dbReference type="SUPFAM" id="SSF90229">
    <property type="entry name" value="CCCH zinc finger"/>
    <property type="match status" value="1"/>
</dbReference>
<dbReference type="PANTHER" id="PTHR16465">
    <property type="entry name" value="NUCLEASE-RELATED"/>
    <property type="match status" value="1"/>
</dbReference>
<accession>A0A1B6KQV1</accession>
<dbReference type="InterPro" id="IPR036855">
    <property type="entry name" value="Znf_CCCH_sf"/>
</dbReference>
<dbReference type="GO" id="GO:0008270">
    <property type="term" value="F:zinc ion binding"/>
    <property type="evidence" value="ECO:0007669"/>
    <property type="project" value="UniProtKB-KW"/>
</dbReference>
<dbReference type="SUPFAM" id="SSF57667">
    <property type="entry name" value="beta-beta-alpha zinc fingers"/>
    <property type="match status" value="1"/>
</dbReference>
<gene>
    <name evidence="6" type="ORF">g.18307</name>
    <name evidence="7" type="ORF">g.18308</name>
</gene>
<keyword evidence="2 4" id="KW-0863">Zinc-finger</keyword>
<evidence type="ECO:0000313" key="7">
    <source>
        <dbReference type="EMBL" id="JAT15589.1"/>
    </source>
</evidence>
<evidence type="ECO:0000256" key="2">
    <source>
        <dbReference type="ARBA" id="ARBA00022771"/>
    </source>
</evidence>
<dbReference type="InterPro" id="IPR036236">
    <property type="entry name" value="Znf_C2H2_sf"/>
</dbReference>
<keyword evidence="1 4" id="KW-0479">Metal-binding</keyword>
<protein>
    <recommendedName>
        <fullName evidence="5">C3H1-type domain-containing protein</fullName>
    </recommendedName>
</protein>
<reference evidence="6" key="1">
    <citation type="submission" date="2015-11" db="EMBL/GenBank/DDBJ databases">
        <title>De novo transcriptome assembly of four potential Pierce s Disease insect vectors from Arizona vineyards.</title>
        <authorList>
            <person name="Tassone E.E."/>
        </authorList>
    </citation>
    <scope>NUCLEOTIDE SEQUENCE</scope>
</reference>
<sequence>MGKRYHCEYCDRSFVDEPESRRKHLQGISHIRSRNNHYKKYRDLKNIYLEENSKEECRRFRNTGNCQFNENCNYTHYSKEDLIAIKNIIEEQEKKSLAHIVDASLDEWLNKRKLKNNTGILEIKSKQSDSGQSSASYNSSLPISMQSMKEEDVLDVEFTEWG</sequence>
<evidence type="ECO:0000259" key="5">
    <source>
        <dbReference type="PROSITE" id="PS50103"/>
    </source>
</evidence>
<evidence type="ECO:0000256" key="1">
    <source>
        <dbReference type="ARBA" id="ARBA00022723"/>
    </source>
</evidence>
<keyword evidence="3 4" id="KW-0862">Zinc</keyword>
<feature type="zinc finger region" description="C3H1-type" evidence="4">
    <location>
        <begin position="51"/>
        <end position="79"/>
    </location>
</feature>
<dbReference type="Pfam" id="PF06220">
    <property type="entry name" value="zf-U1"/>
    <property type="match status" value="1"/>
</dbReference>
<feature type="domain" description="C3H1-type" evidence="5">
    <location>
        <begin position="51"/>
        <end position="79"/>
    </location>
</feature>
<dbReference type="EMBL" id="GEBQ01026159">
    <property type="protein sequence ID" value="JAT13818.1"/>
    <property type="molecule type" value="Transcribed_RNA"/>
</dbReference>
<dbReference type="PANTHER" id="PTHR16465:SF0">
    <property type="entry name" value="ZINC FINGER MATRIN-TYPE PROTEIN 5"/>
    <property type="match status" value="1"/>
</dbReference>
<dbReference type="InterPro" id="IPR013085">
    <property type="entry name" value="U1-CZ_Znf_C2H2"/>
</dbReference>
<organism evidence="6">
    <name type="scientific">Graphocephala atropunctata</name>
    <dbReference type="NCBI Taxonomy" id="36148"/>
    <lineage>
        <taxon>Eukaryota</taxon>
        <taxon>Metazoa</taxon>
        <taxon>Ecdysozoa</taxon>
        <taxon>Arthropoda</taxon>
        <taxon>Hexapoda</taxon>
        <taxon>Insecta</taxon>
        <taxon>Pterygota</taxon>
        <taxon>Neoptera</taxon>
        <taxon>Paraneoptera</taxon>
        <taxon>Hemiptera</taxon>
        <taxon>Auchenorrhyncha</taxon>
        <taxon>Membracoidea</taxon>
        <taxon>Cicadellidae</taxon>
        <taxon>Cicadellinae</taxon>
        <taxon>Cicadellini</taxon>
        <taxon>Graphocephala</taxon>
    </lineage>
</organism>
<dbReference type="InterPro" id="IPR000571">
    <property type="entry name" value="Znf_CCCH"/>
</dbReference>
<evidence type="ECO:0000313" key="6">
    <source>
        <dbReference type="EMBL" id="JAT13818.1"/>
    </source>
</evidence>
<evidence type="ECO:0000256" key="3">
    <source>
        <dbReference type="ARBA" id="ARBA00022833"/>
    </source>
</evidence>
<dbReference type="Gene3D" id="3.30.160.60">
    <property type="entry name" value="Classic Zinc Finger"/>
    <property type="match status" value="1"/>
</dbReference>
<dbReference type="Pfam" id="PF00642">
    <property type="entry name" value="zf-CCCH"/>
    <property type="match status" value="1"/>
</dbReference>
<evidence type="ECO:0000256" key="4">
    <source>
        <dbReference type="PROSITE-ProRule" id="PRU00723"/>
    </source>
</evidence>
<dbReference type="PROSITE" id="PS50103">
    <property type="entry name" value="ZF_C3H1"/>
    <property type="match status" value="1"/>
</dbReference>
<name>A0A1B6KQV1_9HEMI</name>
<dbReference type="AlphaFoldDB" id="A0A1B6KQV1"/>
<proteinExistence type="predicted"/>
<dbReference type="GO" id="GO:0005689">
    <property type="term" value="C:U12-type spliceosomal complex"/>
    <property type="evidence" value="ECO:0007669"/>
    <property type="project" value="TreeGrafter"/>
</dbReference>